<dbReference type="Gene3D" id="3.30.10.20">
    <property type="match status" value="3"/>
</dbReference>
<feature type="domain" description="PASTA" evidence="2">
    <location>
        <begin position="103"/>
        <end position="170"/>
    </location>
</feature>
<organism evidence="3">
    <name type="scientific">candidate division WOR-3 bacterium</name>
    <dbReference type="NCBI Taxonomy" id="2052148"/>
    <lineage>
        <taxon>Bacteria</taxon>
        <taxon>Bacteria division WOR-3</taxon>
    </lineage>
</organism>
<feature type="transmembrane region" description="Helical" evidence="1">
    <location>
        <begin position="12"/>
        <end position="31"/>
    </location>
</feature>
<dbReference type="InterPro" id="IPR005543">
    <property type="entry name" value="PASTA_dom"/>
</dbReference>
<evidence type="ECO:0000313" key="3">
    <source>
        <dbReference type="EMBL" id="HGV98511.1"/>
    </source>
</evidence>
<dbReference type="AlphaFoldDB" id="A0A7C4XGI7"/>
<keyword evidence="1" id="KW-1133">Transmembrane helix</keyword>
<evidence type="ECO:0000256" key="1">
    <source>
        <dbReference type="SAM" id="Phobius"/>
    </source>
</evidence>
<evidence type="ECO:0000259" key="2">
    <source>
        <dbReference type="PROSITE" id="PS51178"/>
    </source>
</evidence>
<dbReference type="SMART" id="SM00740">
    <property type="entry name" value="PASTA"/>
    <property type="match status" value="3"/>
</dbReference>
<feature type="domain" description="PASTA" evidence="2">
    <location>
        <begin position="171"/>
        <end position="238"/>
    </location>
</feature>
<accession>A0A7C4XGI7</accession>
<protein>
    <submittedName>
        <fullName evidence="3">PASTA domain-containing protein</fullName>
    </submittedName>
</protein>
<dbReference type="Pfam" id="PF03793">
    <property type="entry name" value="PASTA"/>
    <property type="match status" value="3"/>
</dbReference>
<name>A0A7C4XGI7_UNCW3</name>
<dbReference type="CDD" id="cd06577">
    <property type="entry name" value="PASTA_pknB"/>
    <property type="match status" value="3"/>
</dbReference>
<keyword evidence="1" id="KW-0812">Transmembrane</keyword>
<keyword evidence="1" id="KW-0472">Membrane</keyword>
<reference evidence="3" key="1">
    <citation type="journal article" date="2020" name="mSystems">
        <title>Genome- and Community-Level Interaction Insights into Carbon Utilization and Element Cycling Functions of Hydrothermarchaeota in Hydrothermal Sediment.</title>
        <authorList>
            <person name="Zhou Z."/>
            <person name="Liu Y."/>
            <person name="Xu W."/>
            <person name="Pan J."/>
            <person name="Luo Z.H."/>
            <person name="Li M."/>
        </authorList>
    </citation>
    <scope>NUCLEOTIDE SEQUENCE [LARGE SCALE GENOMIC DNA]</scope>
    <source>
        <strain evidence="3">SpSt-774</strain>
    </source>
</reference>
<gene>
    <name evidence="3" type="ORF">ENV60_09495</name>
</gene>
<feature type="domain" description="PASTA" evidence="2">
    <location>
        <begin position="34"/>
        <end position="102"/>
    </location>
</feature>
<dbReference type="EMBL" id="DTGZ01000177">
    <property type="protein sequence ID" value="HGV98511.1"/>
    <property type="molecule type" value="Genomic_DNA"/>
</dbReference>
<comment type="caution">
    <text evidence="3">The sequence shown here is derived from an EMBL/GenBank/DDBJ whole genome shotgun (WGS) entry which is preliminary data.</text>
</comment>
<proteinExistence type="predicted"/>
<dbReference type="PROSITE" id="PS51178">
    <property type="entry name" value="PASTA"/>
    <property type="match status" value="3"/>
</dbReference>
<sequence>MYYNGTKIILTSLLVSLITSIVVCLVFFFLLPVGKSGEVVIPDLTGSTPEQARVIAENRGLLLIVGGDEESEKYAENQICRQIPLPGSIVRSKSTITVYISKGSNTVTIPDLKGLGLSEATIRLSNLGLKVGEIKTEENPNIEKDKIVSTIPPIGSTVKKGDMVSIVLSQGAEIIEVPRVIGRALTTAKRILEEKGFSVGEVAYEVSTEFDVGIVMAQNPRAGTKAKKGTKIDLVVATVLEE</sequence>